<feature type="compositionally biased region" description="Low complexity" evidence="12">
    <location>
        <begin position="10"/>
        <end position="35"/>
    </location>
</feature>
<feature type="domain" description="SMP-LTD" evidence="15">
    <location>
        <begin position="281"/>
        <end position="471"/>
    </location>
</feature>
<accession>A0A7S0RQP9</accession>
<evidence type="ECO:0000256" key="8">
    <source>
        <dbReference type="ARBA" id="ARBA00022989"/>
    </source>
</evidence>
<dbReference type="InterPro" id="IPR035892">
    <property type="entry name" value="C2_domain_sf"/>
</dbReference>
<evidence type="ECO:0000256" key="9">
    <source>
        <dbReference type="ARBA" id="ARBA00023055"/>
    </source>
</evidence>
<dbReference type="Gene3D" id="2.60.40.150">
    <property type="entry name" value="C2 domain"/>
    <property type="match status" value="2"/>
</dbReference>
<dbReference type="CDD" id="cd00030">
    <property type="entry name" value="C2"/>
    <property type="match status" value="1"/>
</dbReference>
<dbReference type="SUPFAM" id="SSF49562">
    <property type="entry name" value="C2 domain (Calcium/lipid-binding domain, CaLB)"/>
    <property type="match status" value="2"/>
</dbReference>
<evidence type="ECO:0000256" key="4">
    <source>
        <dbReference type="ARBA" id="ARBA00022692"/>
    </source>
</evidence>
<dbReference type="PROSITE" id="PS51847">
    <property type="entry name" value="SMP"/>
    <property type="match status" value="1"/>
</dbReference>
<dbReference type="Pfam" id="PF17047">
    <property type="entry name" value="SMP_LBD"/>
    <property type="match status" value="1"/>
</dbReference>
<feature type="region of interest" description="Disordered" evidence="12">
    <location>
        <begin position="1"/>
        <end position="124"/>
    </location>
</feature>
<reference evidence="16" key="1">
    <citation type="submission" date="2021-01" db="EMBL/GenBank/DDBJ databases">
        <authorList>
            <person name="Corre E."/>
            <person name="Pelletier E."/>
            <person name="Niang G."/>
            <person name="Scheremetjew M."/>
            <person name="Finn R."/>
            <person name="Kale V."/>
            <person name="Holt S."/>
            <person name="Cochrane G."/>
            <person name="Meng A."/>
            <person name="Brown T."/>
            <person name="Cohen L."/>
        </authorList>
    </citation>
    <scope>NUCLEOTIDE SEQUENCE</scope>
    <source>
        <strain evidence="16">SAG 11-49</strain>
    </source>
</reference>
<dbReference type="CDD" id="cd21677">
    <property type="entry name" value="SMP_SYT"/>
    <property type="match status" value="1"/>
</dbReference>
<dbReference type="GO" id="GO:0005783">
    <property type="term" value="C:endoplasmic reticulum"/>
    <property type="evidence" value="ECO:0007669"/>
    <property type="project" value="TreeGrafter"/>
</dbReference>
<comment type="similarity">
    <text evidence="2">Belongs to the synaptotagmin family.</text>
</comment>
<evidence type="ECO:0000256" key="6">
    <source>
        <dbReference type="ARBA" id="ARBA00022737"/>
    </source>
</evidence>
<keyword evidence="4 13" id="KW-0812">Transmembrane</keyword>
<keyword evidence="10" id="KW-0446">Lipid-binding</keyword>
<dbReference type="PANTHER" id="PTHR10774">
    <property type="entry name" value="EXTENDED SYNAPTOTAGMIN-RELATED"/>
    <property type="match status" value="1"/>
</dbReference>
<evidence type="ECO:0000259" key="15">
    <source>
        <dbReference type="PROSITE" id="PS51847"/>
    </source>
</evidence>
<feature type="compositionally biased region" description="Polar residues" evidence="12">
    <location>
        <begin position="108"/>
        <end position="118"/>
    </location>
</feature>
<evidence type="ECO:0000259" key="14">
    <source>
        <dbReference type="PROSITE" id="PS50004"/>
    </source>
</evidence>
<dbReference type="InterPro" id="IPR000008">
    <property type="entry name" value="C2_dom"/>
</dbReference>
<dbReference type="InterPro" id="IPR045050">
    <property type="entry name" value="Synaptotagmin_plant"/>
</dbReference>
<evidence type="ECO:0000256" key="13">
    <source>
        <dbReference type="SAM" id="Phobius"/>
    </source>
</evidence>
<keyword evidence="3" id="KW-0813">Transport</keyword>
<dbReference type="GO" id="GO:0016020">
    <property type="term" value="C:membrane"/>
    <property type="evidence" value="ECO:0007669"/>
    <property type="project" value="UniProtKB-SubCell"/>
</dbReference>
<dbReference type="SMART" id="SM00239">
    <property type="entry name" value="C2"/>
    <property type="match status" value="2"/>
</dbReference>
<dbReference type="EMBL" id="HBFB01021221">
    <property type="protein sequence ID" value="CAD8684723.1"/>
    <property type="molecule type" value="Transcribed_RNA"/>
</dbReference>
<evidence type="ECO:0000256" key="10">
    <source>
        <dbReference type="ARBA" id="ARBA00023121"/>
    </source>
</evidence>
<keyword evidence="6" id="KW-0677">Repeat</keyword>
<feature type="transmembrane region" description="Helical" evidence="13">
    <location>
        <begin position="224"/>
        <end position="244"/>
    </location>
</feature>
<dbReference type="GO" id="GO:0046872">
    <property type="term" value="F:metal ion binding"/>
    <property type="evidence" value="ECO:0007669"/>
    <property type="project" value="UniProtKB-KW"/>
</dbReference>
<proteinExistence type="inferred from homology"/>
<organism evidence="16">
    <name type="scientific">Chlamydomonas leiostraca</name>
    <dbReference type="NCBI Taxonomy" id="1034604"/>
    <lineage>
        <taxon>Eukaryota</taxon>
        <taxon>Viridiplantae</taxon>
        <taxon>Chlorophyta</taxon>
        <taxon>core chlorophytes</taxon>
        <taxon>Chlorophyceae</taxon>
        <taxon>CS clade</taxon>
        <taxon>Chlamydomonadales</taxon>
        <taxon>Chlamydomonadaceae</taxon>
        <taxon>Chlamydomonas</taxon>
    </lineage>
</organism>
<keyword evidence="9" id="KW-0445">Lipid transport</keyword>
<dbReference type="GO" id="GO:0006869">
    <property type="term" value="P:lipid transport"/>
    <property type="evidence" value="ECO:0007669"/>
    <property type="project" value="UniProtKB-KW"/>
</dbReference>
<sequence>MDRQSPPGPAASGTAPAKANGAAAVEQPAISASSAPAPPEQTPVKSIRESAIKADATPATSVGSAPGAPWLIGEPMPATPTPAKSDAIPIAASAASGASGSTLPPAQASLSPDVSSSAAGPKKRSRGLNISFVTSAASFLSPRGKANSGPAAPAPPLKDVIKEATKELKQGGFSVASGSKAIMDRLKDKKPINITLDQVVTALFFSFLGFQLLLVKLFKPSPYWMMVFAFWGVLFGLGLSYLFYANKKRKAEACEVMGMRIGLKGLQHLVGNLPSWLSYTEREKIAWFNGVLEEVWPYYDKGVCKMVKKMTEGIFEQQLKAMKVPGIKKIAFKQLTFGDAPFRVESIHVSDKRHDAMVMEVDVRWCGEANITLAIELSAGEFTKMCPRVTDISFVGSLRIMLTPLVDTIPCFGAAVVTFRKPPRYKYRLDFGAALGGQYVAGIVKPFINYVINNVIVNMFVWPQRFVVPIIGSEEMAVEVAKLAYRSRGVLKVRVIQASGLKKVDVIGSADPFVEMTTDGKYTATTKVIRNTLEPKWGETFWLLVQEPTSQEAKVSVYDRDMFSAGDLLKLDVKGAFFAKELLGRTLVKLAPITSVEPAPHTAWYHLGEGLWSNPEGCGKGSGRIQLECIYRSFESFKKEEPLTATAGVVVVTIVAARNLVRGVNHGRTLTAFVKVRCGDKEEALPPVTSRGDHSWTNRNVYEFYGIKFSSDVKFDVFEKGLADDCLGSLEIPVSDVAAACDLNPLSGVRESGYMLRSFKLEDTESGDLMAALRYVPYF</sequence>
<gene>
    <name evidence="16" type="ORF">CLEI1391_LOCUS11941</name>
</gene>
<evidence type="ECO:0008006" key="17">
    <source>
        <dbReference type="Google" id="ProtNLM"/>
    </source>
</evidence>
<evidence type="ECO:0000256" key="3">
    <source>
        <dbReference type="ARBA" id="ARBA00022448"/>
    </source>
</evidence>
<feature type="transmembrane region" description="Helical" evidence="13">
    <location>
        <begin position="199"/>
        <end position="218"/>
    </location>
</feature>
<name>A0A7S0RQP9_9CHLO</name>
<keyword evidence="7" id="KW-0106">Calcium</keyword>
<evidence type="ECO:0000256" key="11">
    <source>
        <dbReference type="ARBA" id="ARBA00023136"/>
    </source>
</evidence>
<evidence type="ECO:0000313" key="16">
    <source>
        <dbReference type="EMBL" id="CAD8684723.1"/>
    </source>
</evidence>
<evidence type="ECO:0000256" key="7">
    <source>
        <dbReference type="ARBA" id="ARBA00022837"/>
    </source>
</evidence>
<dbReference type="InterPro" id="IPR031468">
    <property type="entry name" value="SMP_LBD"/>
</dbReference>
<comment type="subcellular location">
    <subcellularLocation>
        <location evidence="1">Membrane</location>
        <topology evidence="1">Single-pass membrane protein</topology>
    </subcellularLocation>
</comment>
<feature type="domain" description="C2" evidence="14">
    <location>
        <begin position="472"/>
        <end position="605"/>
    </location>
</feature>
<protein>
    <recommendedName>
        <fullName evidence="17">C2 domain-containing protein</fullName>
    </recommendedName>
</protein>
<evidence type="ECO:0000256" key="12">
    <source>
        <dbReference type="SAM" id="MobiDB-lite"/>
    </source>
</evidence>
<feature type="compositionally biased region" description="Low complexity" evidence="12">
    <location>
        <begin position="82"/>
        <end position="106"/>
    </location>
</feature>
<evidence type="ECO:0000256" key="2">
    <source>
        <dbReference type="ARBA" id="ARBA00006996"/>
    </source>
</evidence>
<dbReference type="Pfam" id="PF00168">
    <property type="entry name" value="C2"/>
    <property type="match status" value="2"/>
</dbReference>
<dbReference type="AlphaFoldDB" id="A0A7S0RQP9"/>
<keyword evidence="5" id="KW-0479">Metal-binding</keyword>
<keyword evidence="11 13" id="KW-0472">Membrane</keyword>
<dbReference type="PANTHER" id="PTHR10774:SF190">
    <property type="entry name" value="C2 CALCIUM_LIPID-BINDING ENDONUCLEASE_EXONUCLEASE_PHOSPHATASE-RELATED"/>
    <property type="match status" value="1"/>
</dbReference>
<evidence type="ECO:0000256" key="1">
    <source>
        <dbReference type="ARBA" id="ARBA00004167"/>
    </source>
</evidence>
<evidence type="ECO:0000256" key="5">
    <source>
        <dbReference type="ARBA" id="ARBA00022723"/>
    </source>
</evidence>
<dbReference type="PROSITE" id="PS50004">
    <property type="entry name" value="C2"/>
    <property type="match status" value="1"/>
</dbReference>
<dbReference type="GO" id="GO:0008289">
    <property type="term" value="F:lipid binding"/>
    <property type="evidence" value="ECO:0007669"/>
    <property type="project" value="UniProtKB-KW"/>
</dbReference>
<dbReference type="InterPro" id="IPR039010">
    <property type="entry name" value="Synaptotagmin_SMP"/>
</dbReference>
<keyword evidence="8 13" id="KW-1133">Transmembrane helix</keyword>